<keyword evidence="4" id="KW-1185">Reference proteome</keyword>
<feature type="signal peptide" evidence="2">
    <location>
        <begin position="1"/>
        <end position="26"/>
    </location>
</feature>
<evidence type="ECO:0000313" key="3">
    <source>
        <dbReference type="EMBL" id="MCS0639784.1"/>
    </source>
</evidence>
<keyword evidence="2" id="KW-0732">Signal</keyword>
<comment type="caution">
    <text evidence="3">The sequence shown here is derived from an EMBL/GenBank/DDBJ whole genome shotgun (WGS) entry which is preliminary data.</text>
</comment>
<reference evidence="3" key="1">
    <citation type="submission" date="2022-08" db="EMBL/GenBank/DDBJ databases">
        <authorList>
            <person name="Somphong A."/>
            <person name="Phongsopitanun W."/>
        </authorList>
    </citation>
    <scope>NUCLEOTIDE SEQUENCE</scope>
    <source>
        <strain evidence="3">LP05-1</strain>
    </source>
</reference>
<evidence type="ECO:0000256" key="2">
    <source>
        <dbReference type="SAM" id="SignalP"/>
    </source>
</evidence>
<evidence type="ECO:0008006" key="5">
    <source>
        <dbReference type="Google" id="ProtNLM"/>
    </source>
</evidence>
<evidence type="ECO:0000256" key="1">
    <source>
        <dbReference type="SAM" id="MobiDB-lite"/>
    </source>
</evidence>
<organism evidence="3 4">
    <name type="scientific">Streptomyces pyxinae</name>
    <dbReference type="NCBI Taxonomy" id="2970734"/>
    <lineage>
        <taxon>Bacteria</taxon>
        <taxon>Bacillati</taxon>
        <taxon>Actinomycetota</taxon>
        <taxon>Actinomycetes</taxon>
        <taxon>Kitasatosporales</taxon>
        <taxon>Streptomycetaceae</taxon>
        <taxon>Streptomyces</taxon>
    </lineage>
</organism>
<proteinExistence type="predicted"/>
<protein>
    <recommendedName>
        <fullName evidence="5">Secreted protein</fullName>
    </recommendedName>
</protein>
<dbReference type="RefSeq" id="WP_258791109.1">
    <property type="nucleotide sequence ID" value="NZ_JANUGQ010000045.1"/>
</dbReference>
<dbReference type="EMBL" id="JANUGQ010000045">
    <property type="protein sequence ID" value="MCS0639784.1"/>
    <property type="molecule type" value="Genomic_DNA"/>
</dbReference>
<sequence length="167" mass="17270">MRVRTVTAVWLASLALFIAAVPAAQAEPPENPGPPEVSLRVEESPEGAPAGVVTREPYASKPLHSGSRITGAGGIRSCSSTPAACNSEVGVEFCNNLSRMWMTGGASPRRYRCPPPLRSATASTTRQGHAGDPDTAWRTVTVGSITSTSCDTASGTAYSPVLSKPCA</sequence>
<accession>A0ABT2CT85</accession>
<name>A0ABT2CT85_9ACTN</name>
<evidence type="ECO:0000313" key="4">
    <source>
        <dbReference type="Proteomes" id="UP001431313"/>
    </source>
</evidence>
<feature type="chain" id="PRO_5046900640" description="Secreted protein" evidence="2">
    <location>
        <begin position="27"/>
        <end position="167"/>
    </location>
</feature>
<feature type="region of interest" description="Disordered" evidence="1">
    <location>
        <begin position="25"/>
        <end position="74"/>
    </location>
</feature>
<gene>
    <name evidence="3" type="ORF">NX801_29935</name>
</gene>
<dbReference type="Proteomes" id="UP001431313">
    <property type="component" value="Unassembled WGS sequence"/>
</dbReference>